<comment type="caution">
    <text evidence="1">The sequence shown here is derived from an EMBL/GenBank/DDBJ whole genome shotgun (WGS) entry which is preliminary data.</text>
</comment>
<feature type="non-terminal residue" evidence="1">
    <location>
        <position position="1"/>
    </location>
</feature>
<proteinExistence type="predicted"/>
<evidence type="ECO:0008006" key="2">
    <source>
        <dbReference type="Google" id="ProtNLM"/>
    </source>
</evidence>
<name>A0A0F9B828_9ZZZZ</name>
<dbReference type="InterPro" id="IPR007825">
    <property type="entry name" value="Major_OMP_Legionella"/>
</dbReference>
<dbReference type="Pfam" id="PF05150">
    <property type="entry name" value="Legionella_OMP"/>
    <property type="match status" value="1"/>
</dbReference>
<protein>
    <recommendedName>
        <fullName evidence="2">Outer membrane protein beta-barrel domain-containing protein</fullName>
    </recommendedName>
</protein>
<reference evidence="1" key="1">
    <citation type="journal article" date="2015" name="Nature">
        <title>Complex archaea that bridge the gap between prokaryotes and eukaryotes.</title>
        <authorList>
            <person name="Spang A."/>
            <person name="Saw J.H."/>
            <person name="Jorgensen S.L."/>
            <person name="Zaremba-Niedzwiedzka K."/>
            <person name="Martijn J."/>
            <person name="Lind A.E."/>
            <person name="van Eijk R."/>
            <person name="Schleper C."/>
            <person name="Guy L."/>
            <person name="Ettema T.J."/>
        </authorList>
    </citation>
    <scope>NUCLEOTIDE SEQUENCE</scope>
</reference>
<gene>
    <name evidence="1" type="ORF">LCGC14_2482240</name>
</gene>
<dbReference type="EMBL" id="LAZR01039131">
    <property type="protein sequence ID" value="KKL17765.1"/>
    <property type="molecule type" value="Genomic_DNA"/>
</dbReference>
<organism evidence="1">
    <name type="scientific">marine sediment metagenome</name>
    <dbReference type="NCBI Taxonomy" id="412755"/>
    <lineage>
        <taxon>unclassified sequences</taxon>
        <taxon>metagenomes</taxon>
        <taxon>ecological metagenomes</taxon>
    </lineage>
</organism>
<dbReference type="AlphaFoldDB" id="A0A0F9B828"/>
<evidence type="ECO:0000313" key="1">
    <source>
        <dbReference type="EMBL" id="KKL17765.1"/>
    </source>
</evidence>
<accession>A0A0F9B828</accession>
<sequence>QNAILGAELQSASSKLKLNHELGDVLVSRVFITNPHLRLRLFGGFTGGRIKQRFNVTYTDTNALSERIFNKWRFIGIGFRLGLDIDWFWGNNFYLTGKLSTAPLVGRHKNYGRITADTSGVELQDIRYSKYRGAYNVDAYVGPSYQKSFDCARMEIFAGYELNGWFNVHEIIRPTGSTNANALTTEQIARINSGMFLMHGLTARLTVDF</sequence>